<gene>
    <name evidence="2" type="ORF">M407DRAFT_26932</name>
</gene>
<feature type="compositionally biased region" description="Polar residues" evidence="1">
    <location>
        <begin position="40"/>
        <end position="49"/>
    </location>
</feature>
<reference evidence="3" key="2">
    <citation type="submission" date="2015-01" db="EMBL/GenBank/DDBJ databases">
        <title>Evolutionary Origins and Diversification of the Mycorrhizal Mutualists.</title>
        <authorList>
            <consortium name="DOE Joint Genome Institute"/>
            <consortium name="Mycorrhizal Genomics Consortium"/>
            <person name="Kohler A."/>
            <person name="Kuo A."/>
            <person name="Nagy L.G."/>
            <person name="Floudas D."/>
            <person name="Copeland A."/>
            <person name="Barry K.W."/>
            <person name="Cichocki N."/>
            <person name="Veneault-Fourrey C."/>
            <person name="LaButti K."/>
            <person name="Lindquist E.A."/>
            <person name="Lipzen A."/>
            <person name="Lundell T."/>
            <person name="Morin E."/>
            <person name="Murat C."/>
            <person name="Riley R."/>
            <person name="Ohm R."/>
            <person name="Sun H."/>
            <person name="Tunlid A."/>
            <person name="Henrissat B."/>
            <person name="Grigoriev I.V."/>
            <person name="Hibbett D.S."/>
            <person name="Martin F."/>
        </authorList>
    </citation>
    <scope>NUCLEOTIDE SEQUENCE [LARGE SCALE GENOMIC DNA]</scope>
    <source>
        <strain evidence="3">MUT 4182</strain>
    </source>
</reference>
<dbReference type="HOGENOM" id="CLU_665969_0_0_1"/>
<sequence>MELLPDGQELEGYLRTEPLSPTPAEPTTGSAWMTEPCHSPSDSHQTTPLITPHVLPRPPSNTTRQLHSQNTLASSAPVTDAEVLENGISRHSQPDATPASAAQEVASSSALQVIPATGRSQTPATRNDNRHAATHNKLNPSQQVFHRLAKLDPRALHFQGEDFFIMMDLWAESKWDSRKMAKNEWEEALQLFNERRQAKEPSPEHDTHTGQDISRQVSQGREDDISATCDCGTETFWQKHCYTVPGFEPQPLGSATSEGPATSSGTAGPSNAKGKGKVACNKDGAQRKLQACHRCSQEKYPGGEANRQINHKKSECSDGVSPSLRNIPLPLPLGVIKGKELKPNVFRQQCSRIQEKHKKEQPLSDEDQVFLRYYSENLIEGSDGAIFWPVGNLTVPPHSTIVQIGQSACIKLY</sequence>
<organism evidence="2 3">
    <name type="scientific">Tulasnella calospora MUT 4182</name>
    <dbReference type="NCBI Taxonomy" id="1051891"/>
    <lineage>
        <taxon>Eukaryota</taxon>
        <taxon>Fungi</taxon>
        <taxon>Dikarya</taxon>
        <taxon>Basidiomycota</taxon>
        <taxon>Agaricomycotina</taxon>
        <taxon>Agaricomycetes</taxon>
        <taxon>Cantharellales</taxon>
        <taxon>Tulasnellaceae</taxon>
        <taxon>Tulasnella</taxon>
    </lineage>
</organism>
<evidence type="ECO:0000256" key="1">
    <source>
        <dbReference type="SAM" id="MobiDB-lite"/>
    </source>
</evidence>
<dbReference type="OrthoDB" id="3208375at2759"/>
<feature type="compositionally biased region" description="Polar residues" evidence="1">
    <location>
        <begin position="60"/>
        <end position="77"/>
    </location>
</feature>
<evidence type="ECO:0000313" key="3">
    <source>
        <dbReference type="Proteomes" id="UP000054248"/>
    </source>
</evidence>
<feature type="region of interest" description="Disordered" evidence="1">
    <location>
        <begin position="1"/>
        <end position="78"/>
    </location>
</feature>
<feature type="compositionally biased region" description="Low complexity" evidence="1">
    <location>
        <begin position="99"/>
        <end position="110"/>
    </location>
</feature>
<feature type="region of interest" description="Disordered" evidence="1">
    <location>
        <begin position="300"/>
        <end position="320"/>
    </location>
</feature>
<keyword evidence="3" id="KW-1185">Reference proteome</keyword>
<feature type="compositionally biased region" description="Polar residues" evidence="1">
    <location>
        <begin position="253"/>
        <end position="269"/>
    </location>
</feature>
<feature type="compositionally biased region" description="Basic and acidic residues" evidence="1">
    <location>
        <begin position="195"/>
        <end position="209"/>
    </location>
</feature>
<reference evidence="2 3" key="1">
    <citation type="submission" date="2014-04" db="EMBL/GenBank/DDBJ databases">
        <authorList>
            <consortium name="DOE Joint Genome Institute"/>
            <person name="Kuo A."/>
            <person name="Girlanda M."/>
            <person name="Perotto S."/>
            <person name="Kohler A."/>
            <person name="Nagy L.G."/>
            <person name="Floudas D."/>
            <person name="Copeland A."/>
            <person name="Barry K.W."/>
            <person name="Cichocki N."/>
            <person name="Veneault-Fourrey C."/>
            <person name="LaButti K."/>
            <person name="Lindquist E.A."/>
            <person name="Lipzen A."/>
            <person name="Lundell T."/>
            <person name="Morin E."/>
            <person name="Murat C."/>
            <person name="Sun H."/>
            <person name="Tunlid A."/>
            <person name="Henrissat B."/>
            <person name="Grigoriev I.V."/>
            <person name="Hibbett D.S."/>
            <person name="Martin F."/>
            <person name="Nordberg H.P."/>
            <person name="Cantor M.N."/>
            <person name="Hua S.X."/>
        </authorList>
    </citation>
    <scope>NUCLEOTIDE SEQUENCE [LARGE SCALE GENOMIC DNA]</scope>
    <source>
        <strain evidence="2 3">MUT 4182</strain>
    </source>
</reference>
<name>A0A0C3LQD7_9AGAM</name>
<feature type="region of interest" description="Disordered" evidence="1">
    <location>
        <begin position="195"/>
        <end position="221"/>
    </location>
</feature>
<protein>
    <submittedName>
        <fullName evidence="2">Uncharacterized protein</fullName>
    </submittedName>
</protein>
<proteinExistence type="predicted"/>
<accession>A0A0C3LQD7</accession>
<feature type="region of interest" description="Disordered" evidence="1">
    <location>
        <begin position="90"/>
        <end position="141"/>
    </location>
</feature>
<dbReference type="AlphaFoldDB" id="A0A0C3LQD7"/>
<dbReference type="EMBL" id="KN823080">
    <property type="protein sequence ID" value="KIO23647.1"/>
    <property type="molecule type" value="Genomic_DNA"/>
</dbReference>
<dbReference type="Proteomes" id="UP000054248">
    <property type="component" value="Unassembled WGS sequence"/>
</dbReference>
<feature type="region of interest" description="Disordered" evidence="1">
    <location>
        <begin position="252"/>
        <end position="279"/>
    </location>
</feature>
<feature type="compositionally biased region" description="Polar residues" evidence="1">
    <location>
        <begin position="210"/>
        <end position="219"/>
    </location>
</feature>
<evidence type="ECO:0000313" key="2">
    <source>
        <dbReference type="EMBL" id="KIO23647.1"/>
    </source>
</evidence>